<dbReference type="InterPro" id="IPR013517">
    <property type="entry name" value="FG-GAP"/>
</dbReference>
<accession>A0AAE0F545</accession>
<evidence type="ECO:0008006" key="5">
    <source>
        <dbReference type="Google" id="ProtNLM"/>
    </source>
</evidence>
<evidence type="ECO:0000313" key="4">
    <source>
        <dbReference type="Proteomes" id="UP001190700"/>
    </source>
</evidence>
<feature type="transmembrane region" description="Helical" evidence="2">
    <location>
        <begin position="12"/>
        <end position="34"/>
    </location>
</feature>
<dbReference type="InterPro" id="IPR028994">
    <property type="entry name" value="Integrin_alpha_N"/>
</dbReference>
<evidence type="ECO:0000256" key="2">
    <source>
        <dbReference type="SAM" id="Phobius"/>
    </source>
</evidence>
<keyword evidence="2" id="KW-0472">Membrane</keyword>
<dbReference type="PANTHER" id="PTHR46580:SF4">
    <property type="entry name" value="ATP_GTP-BINDING PROTEIN"/>
    <property type="match status" value="1"/>
</dbReference>
<keyword evidence="4" id="KW-1185">Reference proteome</keyword>
<sequence length="507" mass="55793">MPQTKKHTFSTVAWGACHACVTFSFASLALLAIIRPQIGKPDDDNVGITINTGSVASMSRTLSDPIVTEYVLDSYDEAISTMNKAHYRSTTTYELFVASIVTLSSDASLYRMYMLDSDQTEFALLNEISKGEDDGTSESYYNTVGVEMGNYVLIADPNKLRAHYPSEDGQVSAQQFEWAATDDSSTLSNWTVAFDIHYNHETSYQYSNDSVVFVCVAVVRSGGRGSDPEVEQYGVTRVEEMNQSDETYKLMGDLMVNSTVPFLSIHSHDVDKDGYLDVIAGTQGNFYDCEDDCDRAGGVYALYGTADPSITQAVEVRGPSDGTVNDFDGFGYNYVLDMHAGDIDEDGDVDLVVSIKPNSTAYEVHLYLCDGGRSFPSTIVLDTGRANVSESQPRKVRMVDIDNDGLKDVVFASTAATRDETDFAHIWRYEGSSNISLVSQLKSEDAEIKFDTARVIHQTNFSAFDLDVYPPLTAQRSDLASNTTELAISQKREDNTSSVQCIRFASP</sequence>
<dbReference type="Pfam" id="PF13517">
    <property type="entry name" value="FG-GAP_3"/>
    <property type="match status" value="1"/>
</dbReference>
<name>A0AAE0F545_9CHLO</name>
<dbReference type="Proteomes" id="UP001190700">
    <property type="component" value="Unassembled WGS sequence"/>
</dbReference>
<comment type="caution">
    <text evidence="3">The sequence shown here is derived from an EMBL/GenBank/DDBJ whole genome shotgun (WGS) entry which is preliminary data.</text>
</comment>
<reference evidence="3 4" key="1">
    <citation type="journal article" date="2015" name="Genome Biol. Evol.">
        <title>Comparative Genomics of a Bacterivorous Green Alga Reveals Evolutionary Causalities and Consequences of Phago-Mixotrophic Mode of Nutrition.</title>
        <authorList>
            <person name="Burns J.A."/>
            <person name="Paasch A."/>
            <person name="Narechania A."/>
            <person name="Kim E."/>
        </authorList>
    </citation>
    <scope>NUCLEOTIDE SEQUENCE [LARGE SCALE GENOMIC DNA]</scope>
    <source>
        <strain evidence="3 4">PLY_AMNH</strain>
    </source>
</reference>
<evidence type="ECO:0000256" key="1">
    <source>
        <dbReference type="ARBA" id="ARBA00022729"/>
    </source>
</evidence>
<gene>
    <name evidence="3" type="ORF">CYMTET_38968</name>
</gene>
<organism evidence="3 4">
    <name type="scientific">Cymbomonas tetramitiformis</name>
    <dbReference type="NCBI Taxonomy" id="36881"/>
    <lineage>
        <taxon>Eukaryota</taxon>
        <taxon>Viridiplantae</taxon>
        <taxon>Chlorophyta</taxon>
        <taxon>Pyramimonadophyceae</taxon>
        <taxon>Pyramimonadales</taxon>
        <taxon>Pyramimonadaceae</taxon>
        <taxon>Cymbomonas</taxon>
    </lineage>
</organism>
<keyword evidence="2" id="KW-0812">Transmembrane</keyword>
<protein>
    <recommendedName>
        <fullName evidence="5">VCBS repeat-containing protein</fullName>
    </recommendedName>
</protein>
<evidence type="ECO:0000313" key="3">
    <source>
        <dbReference type="EMBL" id="KAK3251707.1"/>
    </source>
</evidence>
<dbReference type="AlphaFoldDB" id="A0AAE0F545"/>
<dbReference type="PROSITE" id="PS51257">
    <property type="entry name" value="PROKAR_LIPOPROTEIN"/>
    <property type="match status" value="1"/>
</dbReference>
<keyword evidence="2" id="KW-1133">Transmembrane helix</keyword>
<dbReference type="Gene3D" id="2.130.10.130">
    <property type="entry name" value="Integrin alpha, N-terminal"/>
    <property type="match status" value="1"/>
</dbReference>
<dbReference type="PANTHER" id="PTHR46580">
    <property type="entry name" value="SENSOR KINASE-RELATED"/>
    <property type="match status" value="1"/>
</dbReference>
<keyword evidence="1" id="KW-0732">Signal</keyword>
<dbReference type="EMBL" id="LGRX02025883">
    <property type="protein sequence ID" value="KAK3251707.1"/>
    <property type="molecule type" value="Genomic_DNA"/>
</dbReference>
<dbReference type="SUPFAM" id="SSF69318">
    <property type="entry name" value="Integrin alpha N-terminal domain"/>
    <property type="match status" value="1"/>
</dbReference>
<proteinExistence type="predicted"/>